<sequence length="208" mass="22068">MFLAIGITRGRVLAVAALWPLVAAVAQGTSPFVANLLVADYAPFFAAGMLLYVAHREGWTAGLVLLVGVQVAFAVTKAVDVGPEDAAARNTGSVPSLLVIAAVVLASFAAVALVTGTRLQHLRWGWLTTFGLLTYPLYVLHDYWGLFVISRLHDHLPRVVTALVAVAVALVMAWLVQRFVERPLGPRLRRAVLVTVTGGPRAGRGGVG</sequence>
<feature type="transmembrane region" description="Helical" evidence="1">
    <location>
        <begin position="61"/>
        <end position="79"/>
    </location>
</feature>
<evidence type="ECO:0000256" key="1">
    <source>
        <dbReference type="SAM" id="Phobius"/>
    </source>
</evidence>
<evidence type="ECO:0000259" key="2">
    <source>
        <dbReference type="Pfam" id="PF01757"/>
    </source>
</evidence>
<evidence type="ECO:0000313" key="4">
    <source>
        <dbReference type="Proteomes" id="UP001157017"/>
    </source>
</evidence>
<keyword evidence="1" id="KW-0472">Membrane</keyword>
<comment type="caution">
    <text evidence="3">The sequence shown here is derived from an EMBL/GenBank/DDBJ whole genome shotgun (WGS) entry which is preliminary data.</text>
</comment>
<reference evidence="4" key="1">
    <citation type="journal article" date="2019" name="Int. J. Syst. Evol. Microbiol.">
        <title>The Global Catalogue of Microorganisms (GCM) 10K type strain sequencing project: providing services to taxonomists for standard genome sequencing and annotation.</title>
        <authorList>
            <consortium name="The Broad Institute Genomics Platform"/>
            <consortium name="The Broad Institute Genome Sequencing Center for Infectious Disease"/>
            <person name="Wu L."/>
            <person name="Ma J."/>
        </authorList>
    </citation>
    <scope>NUCLEOTIDE SEQUENCE [LARGE SCALE GENOMIC DNA]</scope>
    <source>
        <strain evidence="4">NBRC 108730</strain>
    </source>
</reference>
<feature type="domain" description="Acyltransferase 3" evidence="2">
    <location>
        <begin position="17"/>
        <end position="176"/>
    </location>
</feature>
<feature type="transmembrane region" description="Helical" evidence="1">
    <location>
        <begin position="94"/>
        <end position="115"/>
    </location>
</feature>
<keyword evidence="4" id="KW-1185">Reference proteome</keyword>
<organism evidence="3 4">
    <name type="scientific">Angustibacter aerolatus</name>
    <dbReference type="NCBI Taxonomy" id="1162965"/>
    <lineage>
        <taxon>Bacteria</taxon>
        <taxon>Bacillati</taxon>
        <taxon>Actinomycetota</taxon>
        <taxon>Actinomycetes</taxon>
        <taxon>Kineosporiales</taxon>
        <taxon>Kineosporiaceae</taxon>
    </lineage>
</organism>
<keyword evidence="1" id="KW-0812">Transmembrane</keyword>
<gene>
    <name evidence="3" type="ORF">GCM10025868_24430</name>
</gene>
<proteinExistence type="predicted"/>
<evidence type="ECO:0000313" key="3">
    <source>
        <dbReference type="EMBL" id="GMA87193.1"/>
    </source>
</evidence>
<keyword evidence="1" id="KW-1133">Transmembrane helix</keyword>
<dbReference type="EMBL" id="BSUZ01000001">
    <property type="protein sequence ID" value="GMA87193.1"/>
    <property type="molecule type" value="Genomic_DNA"/>
</dbReference>
<dbReference type="InterPro" id="IPR002656">
    <property type="entry name" value="Acyl_transf_3_dom"/>
</dbReference>
<dbReference type="Proteomes" id="UP001157017">
    <property type="component" value="Unassembled WGS sequence"/>
</dbReference>
<feature type="transmembrane region" description="Helical" evidence="1">
    <location>
        <begin position="159"/>
        <end position="180"/>
    </location>
</feature>
<protein>
    <recommendedName>
        <fullName evidence="2">Acyltransferase 3 domain-containing protein</fullName>
    </recommendedName>
</protein>
<feature type="transmembrane region" description="Helical" evidence="1">
    <location>
        <begin position="122"/>
        <end position="139"/>
    </location>
</feature>
<dbReference type="Pfam" id="PF01757">
    <property type="entry name" value="Acyl_transf_3"/>
    <property type="match status" value="1"/>
</dbReference>
<accession>A0ABQ6JG97</accession>
<name>A0ABQ6JG97_9ACTN</name>